<keyword evidence="1" id="KW-0285">Flavoprotein</keyword>
<dbReference type="InterPro" id="IPR044926">
    <property type="entry name" value="RGS_subdomain_2"/>
</dbReference>
<keyword evidence="2" id="KW-0288">FMN</keyword>
<evidence type="ECO:0000256" key="2">
    <source>
        <dbReference type="ARBA" id="ARBA00022643"/>
    </source>
</evidence>
<evidence type="ECO:0000313" key="5">
    <source>
        <dbReference type="EMBL" id="AML76723.1"/>
    </source>
</evidence>
<dbReference type="GO" id="GO:0005634">
    <property type="term" value="C:nucleus"/>
    <property type="evidence" value="ECO:0007669"/>
    <property type="project" value="TreeGrafter"/>
</dbReference>
<sequence>MGGVPSSRIQQINAEIAAKQNAELREAVEDFAEHAYAEGSKVDGLKLILNNPRARAAFIKFLNTENDGENFGFFQEMERLRNASPAELAEGAKALVEQYKKPAEEAEVDVANNVIGSIDAIFAGAEPPSSAEIMESVESAMNETIVIMALSAFPSFIGSESYKEWREAELNSSTAIVNADGVAAAPAPTASTVKFTDAVVVAAATGPPSEQTFASSSAAFIEPTAVERLFGSGSWLATLLGAAEALPICVTLADASPTNPGFPLIYVNKVFEHVTGYSRDRIRGTNCKFLQNPRSEKRAIAFLSKSLSLAKPVKVKITNFKANGDAFTNLLAMKPIFDSHGNYRYVIGIQFDISEPGCTATNCMVVDSLLHLLPNIIPTNETF</sequence>
<accession>A0A126WVT8</accession>
<dbReference type="InterPro" id="IPR036305">
    <property type="entry name" value="RGS_sf"/>
</dbReference>
<dbReference type="InterPro" id="IPR000014">
    <property type="entry name" value="PAS"/>
</dbReference>
<dbReference type="AlphaFoldDB" id="A0A126WVT8"/>
<dbReference type="SUPFAM" id="SSF48097">
    <property type="entry name" value="Regulator of G-protein signaling, RGS"/>
    <property type="match status" value="1"/>
</dbReference>
<proteinExistence type="evidence at transcript level"/>
<dbReference type="CDD" id="cd00130">
    <property type="entry name" value="PAS"/>
    <property type="match status" value="1"/>
</dbReference>
<dbReference type="PANTHER" id="PTHR47429:SF2">
    <property type="entry name" value="PROTEIN TWIN LOV 1"/>
    <property type="match status" value="1"/>
</dbReference>
<name>A0A126WVT8_9STRA</name>
<dbReference type="SUPFAM" id="SSF55785">
    <property type="entry name" value="PYP-like sensor domain (PAS domain)"/>
    <property type="match status" value="1"/>
</dbReference>
<protein>
    <submittedName>
        <fullName evidence="5">Putative LOV domain-containing protein</fullName>
    </submittedName>
</protein>
<dbReference type="Pfam" id="PF00615">
    <property type="entry name" value="RGS"/>
    <property type="match status" value="1"/>
</dbReference>
<dbReference type="EMBL" id="KU698612">
    <property type="protein sequence ID" value="AML76723.1"/>
    <property type="molecule type" value="mRNA"/>
</dbReference>
<dbReference type="NCBIfam" id="TIGR00229">
    <property type="entry name" value="sensory_box"/>
    <property type="match status" value="1"/>
</dbReference>
<feature type="domain" description="RGS" evidence="4">
    <location>
        <begin position="44"/>
        <end position="166"/>
    </location>
</feature>
<dbReference type="Gene3D" id="3.30.450.20">
    <property type="entry name" value="PAS domain"/>
    <property type="match status" value="1"/>
</dbReference>
<evidence type="ECO:0000259" key="4">
    <source>
        <dbReference type="PROSITE" id="PS50132"/>
    </source>
</evidence>
<dbReference type="PANTHER" id="PTHR47429">
    <property type="entry name" value="PROTEIN TWIN LOV 1"/>
    <property type="match status" value="1"/>
</dbReference>
<reference evidence="5" key="1">
    <citation type="journal article" date="2016" name="Proc. Natl. Acad. Sci. U.S.A.">
        <title>Functional and topological diversity of LOV domain photoreceptors.</title>
        <authorList>
            <person name="Glantz S.T."/>
            <person name="Carpenter E.J."/>
            <person name="Melkonian M."/>
            <person name="Gardner K.H."/>
            <person name="Boyden E.S."/>
            <person name="Wong G.K."/>
            <person name="Chow B.Y."/>
        </authorList>
    </citation>
    <scope>NUCLEOTIDE SEQUENCE</scope>
    <source>
        <strain evidence="5">DBYD_2007565</strain>
    </source>
</reference>
<evidence type="ECO:0000256" key="1">
    <source>
        <dbReference type="ARBA" id="ARBA00022630"/>
    </source>
</evidence>
<organism evidence="5">
    <name type="scientific">Synura petersenii</name>
    <dbReference type="NCBI Taxonomy" id="52555"/>
    <lineage>
        <taxon>Eukaryota</taxon>
        <taxon>Sar</taxon>
        <taxon>Stramenopiles</taxon>
        <taxon>Ochrophyta</taxon>
        <taxon>Synurophyceae</taxon>
        <taxon>Synurales</taxon>
        <taxon>Mallomonadaceae</taxon>
        <taxon>Synura</taxon>
    </lineage>
</organism>
<evidence type="ECO:0000256" key="3">
    <source>
        <dbReference type="ARBA" id="ARBA00022991"/>
    </source>
</evidence>
<dbReference type="InterPro" id="IPR016137">
    <property type="entry name" value="RGS"/>
</dbReference>
<dbReference type="Gene3D" id="1.10.167.10">
    <property type="entry name" value="Regulator of G-protein Signalling 4, domain 2"/>
    <property type="match status" value="1"/>
</dbReference>
<dbReference type="PROSITE" id="PS50132">
    <property type="entry name" value="RGS"/>
    <property type="match status" value="1"/>
</dbReference>
<dbReference type="Pfam" id="PF13426">
    <property type="entry name" value="PAS_9"/>
    <property type="match status" value="1"/>
</dbReference>
<dbReference type="InterPro" id="IPR035965">
    <property type="entry name" value="PAS-like_dom_sf"/>
</dbReference>
<dbReference type="SMART" id="SM00315">
    <property type="entry name" value="RGS"/>
    <property type="match status" value="1"/>
</dbReference>
<keyword evidence="3" id="KW-0157">Chromophore</keyword>